<dbReference type="InterPro" id="IPR011051">
    <property type="entry name" value="RmlC_Cupin_sf"/>
</dbReference>
<evidence type="ECO:0000313" key="3">
    <source>
        <dbReference type="Proteomes" id="UP000322545"/>
    </source>
</evidence>
<dbReference type="SUPFAM" id="SSF51182">
    <property type="entry name" value="RmlC-like cupins"/>
    <property type="match status" value="1"/>
</dbReference>
<proteinExistence type="predicted"/>
<organism evidence="2 3">
    <name type="scientific">Roseovarius litoreus</name>
    <dbReference type="NCBI Taxonomy" id="1155722"/>
    <lineage>
        <taxon>Bacteria</taxon>
        <taxon>Pseudomonadati</taxon>
        <taxon>Pseudomonadota</taxon>
        <taxon>Alphaproteobacteria</taxon>
        <taxon>Rhodobacterales</taxon>
        <taxon>Roseobacteraceae</taxon>
        <taxon>Roseovarius</taxon>
    </lineage>
</organism>
<dbReference type="InterPro" id="IPR013096">
    <property type="entry name" value="Cupin_2"/>
</dbReference>
<dbReference type="Pfam" id="PF07883">
    <property type="entry name" value="Cupin_2"/>
    <property type="match status" value="1"/>
</dbReference>
<dbReference type="RefSeq" id="WP_007816860.1">
    <property type="nucleotide sequence ID" value="NZ_FRCB01000001.1"/>
</dbReference>
<dbReference type="EMBL" id="FRCB01000001">
    <property type="protein sequence ID" value="SHL29277.1"/>
    <property type="molecule type" value="Genomic_DNA"/>
</dbReference>
<dbReference type="InterPro" id="IPR014710">
    <property type="entry name" value="RmlC-like_jellyroll"/>
</dbReference>
<reference evidence="2 3" key="1">
    <citation type="submission" date="2016-11" db="EMBL/GenBank/DDBJ databases">
        <authorList>
            <person name="Varghese N."/>
            <person name="Submissions S."/>
        </authorList>
    </citation>
    <scope>NUCLEOTIDE SEQUENCE [LARGE SCALE GENOMIC DNA]</scope>
    <source>
        <strain evidence="2 3">DSM 28249</strain>
    </source>
</reference>
<dbReference type="AlphaFoldDB" id="A0A1M6ZFQ0"/>
<dbReference type="Gene3D" id="2.60.120.10">
    <property type="entry name" value="Jelly Rolls"/>
    <property type="match status" value="1"/>
</dbReference>
<dbReference type="Proteomes" id="UP000322545">
    <property type="component" value="Unassembled WGS sequence"/>
</dbReference>
<evidence type="ECO:0000259" key="1">
    <source>
        <dbReference type="Pfam" id="PF07883"/>
    </source>
</evidence>
<name>A0A1M6ZFQ0_9RHOB</name>
<sequence length="107" mass="11716">MSDRPQAQPTTLADDDSHRITRFDFEPGAETGWHVHGFDYVIVALSACEMHLEMPDGSVNEVSLPPGRTYHRPVGVEHNVINGGTAPMAFVELEFKQGLDLAALDKG</sequence>
<gene>
    <name evidence="2" type="ORF">SAMN05443432_10136</name>
</gene>
<accession>A0A1M6ZFQ0</accession>
<evidence type="ECO:0000313" key="2">
    <source>
        <dbReference type="EMBL" id="SHL29277.1"/>
    </source>
</evidence>
<dbReference type="CDD" id="cd06982">
    <property type="entry name" value="cupin_BauB-like"/>
    <property type="match status" value="1"/>
</dbReference>
<protein>
    <recommendedName>
        <fullName evidence="1">Cupin type-2 domain-containing protein</fullName>
    </recommendedName>
</protein>
<feature type="domain" description="Cupin type-2" evidence="1">
    <location>
        <begin position="22"/>
        <end position="92"/>
    </location>
</feature>
<keyword evidence="3" id="KW-1185">Reference proteome</keyword>